<feature type="compositionally biased region" description="Low complexity" evidence="1">
    <location>
        <begin position="134"/>
        <end position="144"/>
    </location>
</feature>
<evidence type="ECO:0000313" key="3">
    <source>
        <dbReference type="EMBL" id="QIQ04691.1"/>
    </source>
</evidence>
<dbReference type="AlphaFoldDB" id="A0A6G9H388"/>
<keyword evidence="2" id="KW-0472">Membrane</keyword>
<evidence type="ECO:0000313" key="4">
    <source>
        <dbReference type="Proteomes" id="UP000501179"/>
    </source>
</evidence>
<reference evidence="3 4" key="1">
    <citation type="submission" date="2020-03" db="EMBL/GenBank/DDBJ databases">
        <title>A novel species.</title>
        <authorList>
            <person name="Gao J."/>
        </authorList>
    </citation>
    <scope>NUCLEOTIDE SEQUENCE [LARGE SCALE GENOMIC DNA]</scope>
    <source>
        <strain evidence="3 4">QMT-12</strain>
    </source>
</reference>
<proteinExistence type="predicted"/>
<keyword evidence="4" id="KW-1185">Reference proteome</keyword>
<dbReference type="EMBL" id="CP050177">
    <property type="protein sequence ID" value="QIQ04691.1"/>
    <property type="molecule type" value="Genomic_DNA"/>
</dbReference>
<organism evidence="3 4">
    <name type="scientific">Streptomyces liangshanensis</name>
    <dbReference type="NCBI Taxonomy" id="2717324"/>
    <lineage>
        <taxon>Bacteria</taxon>
        <taxon>Bacillati</taxon>
        <taxon>Actinomycetota</taxon>
        <taxon>Actinomycetes</taxon>
        <taxon>Kitasatosporales</taxon>
        <taxon>Streptomycetaceae</taxon>
        <taxon>Streptomyces</taxon>
    </lineage>
</organism>
<keyword evidence="2" id="KW-1133">Transmembrane helix</keyword>
<evidence type="ECO:0000256" key="2">
    <source>
        <dbReference type="SAM" id="Phobius"/>
    </source>
</evidence>
<dbReference type="KEGG" id="slia:HA039_22530"/>
<feature type="region of interest" description="Disordered" evidence="1">
    <location>
        <begin position="128"/>
        <end position="149"/>
    </location>
</feature>
<sequence>MADHSLGEVYDQVVEVKRKLEAGGGIATQAYINEKFKEHKGGGVTKEYLDEKFKSAKEDPTQAEQWAKVIGADGVVKAIQDFKISSLASLSALGAVLVGFLVSTIVDKDLLTVAALKKFNLARDERGIPRSIPRETPTPARTTPQSAPVSSIDIDRLKSMRSASIALSRSLSDLTKEVTNAARQIA</sequence>
<dbReference type="Proteomes" id="UP000501179">
    <property type="component" value="Chromosome"/>
</dbReference>
<dbReference type="RefSeq" id="WP_167032797.1">
    <property type="nucleotide sequence ID" value="NZ_CP050177.1"/>
</dbReference>
<gene>
    <name evidence="3" type="ORF">HA039_22530</name>
</gene>
<accession>A0A6G9H388</accession>
<protein>
    <submittedName>
        <fullName evidence="3">Uncharacterized protein</fullName>
    </submittedName>
</protein>
<evidence type="ECO:0000256" key="1">
    <source>
        <dbReference type="SAM" id="MobiDB-lite"/>
    </source>
</evidence>
<name>A0A6G9H388_9ACTN</name>
<feature type="transmembrane region" description="Helical" evidence="2">
    <location>
        <begin position="87"/>
        <end position="106"/>
    </location>
</feature>
<keyword evidence="2" id="KW-0812">Transmembrane</keyword>